<dbReference type="Pfam" id="PF05593">
    <property type="entry name" value="RHS_repeat"/>
    <property type="match status" value="2"/>
</dbReference>
<dbReference type="SUPFAM" id="SSF49785">
    <property type="entry name" value="Galactose-binding domain-like"/>
    <property type="match status" value="1"/>
</dbReference>
<evidence type="ECO:0000259" key="5">
    <source>
        <dbReference type="Pfam" id="PF20148"/>
    </source>
</evidence>
<evidence type="ECO:0000313" key="8">
    <source>
        <dbReference type="EMBL" id="MBD7938538.1"/>
    </source>
</evidence>
<dbReference type="Pfam" id="PF20148">
    <property type="entry name" value="DUF6531"/>
    <property type="match status" value="1"/>
</dbReference>
<dbReference type="InterPro" id="IPR056823">
    <property type="entry name" value="TEN-like_YD-shell"/>
</dbReference>
<dbReference type="InterPro" id="IPR045351">
    <property type="entry name" value="DUF6531"/>
</dbReference>
<gene>
    <name evidence="8" type="ORF">H9655_15990</name>
</gene>
<organism evidence="8 9">
    <name type="scientific">Cytobacillus stercorigallinarum</name>
    <dbReference type="NCBI Taxonomy" id="2762240"/>
    <lineage>
        <taxon>Bacteria</taxon>
        <taxon>Bacillati</taxon>
        <taxon>Bacillota</taxon>
        <taxon>Bacilli</taxon>
        <taxon>Bacillales</taxon>
        <taxon>Bacillaceae</taxon>
        <taxon>Cytobacillus</taxon>
    </lineage>
</organism>
<dbReference type="Gene3D" id="2.180.10.10">
    <property type="entry name" value="RHS repeat-associated core"/>
    <property type="match status" value="1"/>
</dbReference>
<name>A0ABR8QSM1_9BACI</name>
<keyword evidence="3" id="KW-0732">Signal</keyword>
<dbReference type="Pfam" id="PF24517">
    <property type="entry name" value="CBM96"/>
    <property type="match status" value="1"/>
</dbReference>
<dbReference type="PANTHER" id="PTHR32305">
    <property type="match status" value="1"/>
</dbReference>
<evidence type="ECO:0000259" key="6">
    <source>
        <dbReference type="Pfam" id="PF24517"/>
    </source>
</evidence>
<feature type="domain" description="DUF6531" evidence="5">
    <location>
        <begin position="522"/>
        <end position="592"/>
    </location>
</feature>
<reference evidence="8 9" key="1">
    <citation type="submission" date="2020-08" db="EMBL/GenBank/DDBJ databases">
        <title>A Genomic Blueprint of the Chicken Gut Microbiome.</title>
        <authorList>
            <person name="Gilroy R."/>
            <person name="Ravi A."/>
            <person name="Getino M."/>
            <person name="Pursley I."/>
            <person name="Horton D.L."/>
            <person name="Alikhan N.-F."/>
            <person name="Baker D."/>
            <person name="Gharbi K."/>
            <person name="Hall N."/>
            <person name="Watson M."/>
            <person name="Adriaenssens E.M."/>
            <person name="Foster-Nyarko E."/>
            <person name="Jarju S."/>
            <person name="Secka A."/>
            <person name="Antonio M."/>
            <person name="Oren A."/>
            <person name="Chaudhuri R."/>
            <person name="La Ragione R.M."/>
            <person name="Hildebrand F."/>
            <person name="Pallen M.J."/>
        </authorList>
    </citation>
    <scope>NUCLEOTIDE SEQUENCE [LARGE SCALE GENOMIC DNA]</scope>
    <source>
        <strain evidence="8 9">Sa5YUA1</strain>
    </source>
</reference>
<dbReference type="NCBIfam" id="TIGR01643">
    <property type="entry name" value="YD_repeat_2x"/>
    <property type="match status" value="3"/>
</dbReference>
<sequence>MTDSNIDELSAEAAKSEDVTYDLEKSEDGYLLKVTADEKWLTDSERVFPVYIDPTTSLTTNSDAFVSSAYPTTNYGSSSQKWDSSQNEYVLKVGNYDSTTGNNFAFIKQNISKIDKAIIDSATLNMYVTHAYYASTKNGLWLDEVSGSWNASTLTWNNKPSSTNIGNLNVGRDEWVQFNVLNTVKAWAAGTKPNNGFKLHANGNGMEFWKKIVSSDNSALKPYLSVTYHYDAPTAPSVNALSNGSGTGTGYLDISWNKVDGATGYKVLVYNGKSYDSFNVGDVTNWSTKGKKIWPTEDQIKDGQYKLRTDKTGTELPFNPNPVYQNAVVDGGTYPKARNYWVRIVAIYPGGDSPQSGATRIYMPMEIPKTPTGRPYSNALSEKSGYVKLNWEPVEGADGYKIALYNGKEYEDVAIVDNETTEWTTQNKGLWPTQSQIDDGRYKLNLDGKGTELSIDPSPVYRNAKGNYPNAKNYWFKIKAYSNLGHPESNWSGLYKPTIPSAEDYLGMEDYWTGIDVHNGVVNAATGNLIIDETDYSIDGRGPGLGIGRTYNSLSSSKGIFGIGWFSDAEMNVVVDSSYVNFTDEDGTTHSFTKKSDGSYEAPTGVYLELDETDTDFILTSKDQNKMYFDKTSGRLKEIRDAQKETNKTVYEYVDNQLKTITDASGRVIKVDYSNGFVSKLTDPNGRTTTFTYKDERLVTVTNSSNEVTTYEYNENQQLSKVIDPNYTSEKPVITSYEYDTKEKRIQKVTNPKGKSTSFLYDLAKRTLILTKPKGNKTYFEYNAAANPVKQIDAYAPEESGANKNLESRYEYQGNNLIKSWNPKDIGKEATESYQYDKNGNVTSSKDSYGTETYKYNSNNDLVEYIDTEKEKTTIAYDGLNPISETDEAGVISSVAKFDDFGNEIQSSSSLAVGNNLITNSSFENNLDYWTLTNSKASGTGSLVTIPDKEYRTLGGNKALKLTTVSNTTGTELGYSAYIQDVQVEPNQTYTFSADIKTANLKNAKVFLNVRQLNGSTGVKWDSNKYSSMTGTNPWTRRQITFKTEENVDKVRLYLEIDHNHSSTSGEAWFDRVQLEKSHVSSSYNPVTNGSFEQGKTGWVLASGSASIVDDEAYDGDRSVKMTRTSTTQDRIHYRQTFVLNQPVDNPKPISLTAVSMSENVTNAIDKGPNADYSIWATIKYADGTSESRNSPFPTGTQDWNRAVLYLDAKKAITSIDFYGIFRGNNLGTVWFDAFRLIEGNILSSAEYDLKKNYAETLTDVLGRKTQKKYDDVGNLLSEVDPKGFKKSYTYDDNDQLKELALPNKTFLSYEYDKNGNNTVKNIEADNKKQAYKYQYDEDNKLTVVIDPLDKKTSYQYDDNDNLTQTTLANGQYIKNAYDEADRIDKIYYNDQLMFEFNKDKNSNETLIIDHVNKLKKEQTFDDKDRLVTQKLKKNDSELATLNWKYPTDSDKLKSTSFSHQGTDQTISYEYNKLEQNTVVKNNSNTFRLDYDESGNVTTYTPANGVGTTYVYDQAGQVISMSTNKVDAATGAMTTVIDEKYTYDANGNRIEIVYNNGDTDKFMYDSLDQLTKETLQDGTINEYEYDGFGNRISQKMGNQSTITASYNVMNQLIKYGNETIKFDAKGNRTEDGTYIYEWNAADQLTAIYKKDETTPYAEYKYDDDGRRIQKNVKGTITNYIYDGDSLNVLYESNASDQVLRSYVYGTDGQRLAFNKHSGTSVSDTFYYHYNPRGDVVALTDKSGNIAASYSYDSWGNPLETKRTGIAIENPFRYAGYQFDEETGLYYLMARYYHSTHGVFLSLDPEPGDDDDILTQNGYTYANNNPIMMVDPDGHYAQFVIMGGVAVYRGYKAYKTYKKVKNLSKVTKGPGSYVVRYNNGYKYIGKGSVKRSRVSAKKHASKNNTKVKTIMWKPAKNHRSAFKKEYKLMKKHNYGRGGKLYNKINSPGRKYHYQDYGRY</sequence>
<evidence type="ECO:0000256" key="2">
    <source>
        <dbReference type="ARBA" id="ARBA00022525"/>
    </source>
</evidence>
<dbReference type="InterPro" id="IPR055372">
    <property type="entry name" value="CBM96"/>
</dbReference>
<evidence type="ECO:0000256" key="1">
    <source>
        <dbReference type="ARBA" id="ARBA00004613"/>
    </source>
</evidence>
<dbReference type="InterPro" id="IPR008979">
    <property type="entry name" value="Galactose-bd-like_sf"/>
</dbReference>
<comment type="caution">
    <text evidence="8">The sequence shown here is derived from an EMBL/GenBank/DDBJ whole genome shotgun (WGS) entry which is preliminary data.</text>
</comment>
<evidence type="ECO:0000313" key="9">
    <source>
        <dbReference type="Proteomes" id="UP000657931"/>
    </source>
</evidence>
<dbReference type="EMBL" id="JACSQT010000008">
    <property type="protein sequence ID" value="MBD7938538.1"/>
    <property type="molecule type" value="Genomic_DNA"/>
</dbReference>
<keyword evidence="2" id="KW-0964">Secreted</keyword>
<comment type="subcellular location">
    <subcellularLocation>
        <location evidence="1">Secreted</location>
    </subcellularLocation>
</comment>
<dbReference type="Pfam" id="PF25023">
    <property type="entry name" value="TEN_YD-shell"/>
    <property type="match status" value="1"/>
</dbReference>
<evidence type="ECO:0000256" key="4">
    <source>
        <dbReference type="ARBA" id="ARBA00022737"/>
    </source>
</evidence>
<evidence type="ECO:0000259" key="7">
    <source>
        <dbReference type="Pfam" id="PF25023"/>
    </source>
</evidence>
<feature type="domain" description="Carbohydrate-binding module family 96" evidence="6">
    <location>
        <begin position="55"/>
        <end position="227"/>
    </location>
</feature>
<dbReference type="InterPro" id="IPR006530">
    <property type="entry name" value="YD"/>
</dbReference>
<proteinExistence type="predicted"/>
<keyword evidence="9" id="KW-1185">Reference proteome</keyword>
<dbReference type="InterPro" id="IPR031325">
    <property type="entry name" value="RHS_repeat"/>
</dbReference>
<accession>A0ABR8QSM1</accession>
<evidence type="ECO:0000256" key="3">
    <source>
        <dbReference type="ARBA" id="ARBA00022729"/>
    </source>
</evidence>
<dbReference type="InterPro" id="IPR022385">
    <property type="entry name" value="Rhs_assc_core"/>
</dbReference>
<dbReference type="Gene3D" id="2.60.120.260">
    <property type="entry name" value="Galactose-binding domain-like"/>
    <property type="match status" value="2"/>
</dbReference>
<dbReference type="Proteomes" id="UP000657931">
    <property type="component" value="Unassembled WGS sequence"/>
</dbReference>
<feature type="domain" description="Teneurin-like YD-shell" evidence="7">
    <location>
        <begin position="1558"/>
        <end position="1826"/>
    </location>
</feature>
<dbReference type="Gene3D" id="3.90.930.1">
    <property type="match status" value="1"/>
</dbReference>
<keyword evidence="4" id="KW-0677">Repeat</keyword>
<dbReference type="NCBIfam" id="TIGR03696">
    <property type="entry name" value="Rhs_assc_core"/>
    <property type="match status" value="1"/>
</dbReference>
<dbReference type="NCBIfam" id="NF033679">
    <property type="entry name" value="DNRLRE_dom"/>
    <property type="match status" value="1"/>
</dbReference>
<dbReference type="PANTHER" id="PTHR32305:SF17">
    <property type="entry name" value="TRNA NUCLEASE WAPA"/>
    <property type="match status" value="1"/>
</dbReference>
<protein>
    <submittedName>
        <fullName evidence="8">DNRLRE domain-containing protein</fullName>
    </submittedName>
</protein>
<dbReference type="InterPro" id="IPR050708">
    <property type="entry name" value="T6SS_VgrG/RHS"/>
</dbReference>